<dbReference type="AlphaFoldDB" id="A0A2I1HPQ2"/>
<protein>
    <submittedName>
        <fullName evidence="2">Uncharacterized protein</fullName>
    </submittedName>
</protein>
<dbReference type="EMBL" id="LLXI01004694">
    <property type="protein sequence ID" value="PKY60879.1"/>
    <property type="molecule type" value="Genomic_DNA"/>
</dbReference>
<reference evidence="2 3" key="1">
    <citation type="submission" date="2015-10" db="EMBL/GenBank/DDBJ databases">
        <title>Genome analyses suggest a sexual origin of heterokaryosis in a supposedly ancient asexual fungus.</title>
        <authorList>
            <person name="Ropars J."/>
            <person name="Sedzielewska K."/>
            <person name="Noel J."/>
            <person name="Charron P."/>
            <person name="Farinelli L."/>
            <person name="Marton T."/>
            <person name="Kruger M."/>
            <person name="Pelin A."/>
            <person name="Brachmann A."/>
            <person name="Corradi N."/>
        </authorList>
    </citation>
    <scope>NUCLEOTIDE SEQUENCE [LARGE SCALE GENOMIC DNA]</scope>
    <source>
        <strain evidence="2 3">A4</strain>
    </source>
</reference>
<evidence type="ECO:0000313" key="2">
    <source>
        <dbReference type="EMBL" id="PKY60879.1"/>
    </source>
</evidence>
<evidence type="ECO:0000313" key="3">
    <source>
        <dbReference type="Proteomes" id="UP000234323"/>
    </source>
</evidence>
<sequence>MARTTLNNYLLPCQSNSIAAKAHHHPAWVAVARVSRTKAQNHSDVTANIFTQYVKELTNPFENIEFEDTDKEKAEEQKQQKKK</sequence>
<evidence type="ECO:0000256" key="1">
    <source>
        <dbReference type="SAM" id="MobiDB-lite"/>
    </source>
</evidence>
<organism evidence="2 3">
    <name type="scientific">Rhizophagus irregularis</name>
    <dbReference type="NCBI Taxonomy" id="588596"/>
    <lineage>
        <taxon>Eukaryota</taxon>
        <taxon>Fungi</taxon>
        <taxon>Fungi incertae sedis</taxon>
        <taxon>Mucoromycota</taxon>
        <taxon>Glomeromycotina</taxon>
        <taxon>Glomeromycetes</taxon>
        <taxon>Glomerales</taxon>
        <taxon>Glomeraceae</taxon>
        <taxon>Rhizophagus</taxon>
    </lineage>
</organism>
<keyword evidence="3" id="KW-1185">Reference proteome</keyword>
<name>A0A2I1HPQ2_9GLOM</name>
<dbReference type="Proteomes" id="UP000234323">
    <property type="component" value="Unassembled WGS sequence"/>
</dbReference>
<comment type="caution">
    <text evidence="2">The sequence shown here is derived from an EMBL/GenBank/DDBJ whole genome shotgun (WGS) entry which is preliminary data.</text>
</comment>
<accession>A0A2I1HPQ2</accession>
<feature type="compositionally biased region" description="Basic and acidic residues" evidence="1">
    <location>
        <begin position="70"/>
        <end position="83"/>
    </location>
</feature>
<proteinExistence type="predicted"/>
<feature type="region of interest" description="Disordered" evidence="1">
    <location>
        <begin position="64"/>
        <end position="83"/>
    </location>
</feature>
<gene>
    <name evidence="2" type="ORF">RhiirA4_485104</name>
</gene>